<dbReference type="Proteomes" id="UP000250242">
    <property type="component" value="Unassembled WGS sequence"/>
</dbReference>
<evidence type="ECO:0000313" key="1">
    <source>
        <dbReference type="EMBL" id="SPY07026.1"/>
    </source>
</evidence>
<reference evidence="1 2" key="1">
    <citation type="submission" date="2018-06" db="EMBL/GenBank/DDBJ databases">
        <authorList>
            <consortium name="Pathogen Informatics"/>
            <person name="Doyle S."/>
        </authorList>
    </citation>
    <scope>NUCLEOTIDE SEQUENCE [LARGE SCALE GENOMIC DNA]</scope>
    <source>
        <strain evidence="1 2">NCTC11009</strain>
    </source>
</reference>
<protein>
    <submittedName>
        <fullName evidence="1">Uncharacterized protein</fullName>
    </submittedName>
</protein>
<proteinExistence type="predicted"/>
<name>A0A2X1UIH4_9BURK</name>
<gene>
    <name evidence="1" type="ORF">NCTC11009_00215</name>
</gene>
<accession>A0A2X1UIH4</accession>
<dbReference type="EMBL" id="UATH01000001">
    <property type="protein sequence ID" value="SPY07026.1"/>
    <property type="molecule type" value="Genomic_DNA"/>
</dbReference>
<dbReference type="AlphaFoldDB" id="A0A2X1UIH4"/>
<organism evidence="1 2">
    <name type="scientific">Oligella urethralis</name>
    <dbReference type="NCBI Taxonomy" id="90245"/>
    <lineage>
        <taxon>Bacteria</taxon>
        <taxon>Pseudomonadati</taxon>
        <taxon>Pseudomonadota</taxon>
        <taxon>Betaproteobacteria</taxon>
        <taxon>Burkholderiales</taxon>
        <taxon>Alcaligenaceae</taxon>
        <taxon>Oligella</taxon>
    </lineage>
</organism>
<sequence>MKCKKLLGAICLFTTCAWAVPAQAYDSNLNDRHGYQSSSGTQYQYDLSRPSDQIRYSTDLNAQRRDQMSTSTKRHLDRGAGQYGGGIYD</sequence>
<evidence type="ECO:0000313" key="2">
    <source>
        <dbReference type="Proteomes" id="UP000250242"/>
    </source>
</evidence>